<evidence type="ECO:0000256" key="1">
    <source>
        <dbReference type="SAM" id="Coils"/>
    </source>
</evidence>
<proteinExistence type="predicted"/>
<evidence type="ECO:0000313" key="3">
    <source>
        <dbReference type="EMBL" id="CAH0474959.1"/>
    </source>
</evidence>
<accession>A0AAU9KRE9</accession>
<dbReference type="Proteomes" id="UP001160483">
    <property type="component" value="Unassembled WGS sequence"/>
</dbReference>
<protein>
    <recommendedName>
        <fullName evidence="5">Mitochondrial import inner membrane translocase subunit TIM54</fullName>
    </recommendedName>
</protein>
<keyword evidence="1" id="KW-0175">Coiled coil</keyword>
<gene>
    <name evidence="3" type="ORF">PBS003_LOCUS1795</name>
</gene>
<evidence type="ECO:0008006" key="5">
    <source>
        <dbReference type="Google" id="ProtNLM"/>
    </source>
</evidence>
<sequence length="628" mass="70337">MLRHARSIGITVAFVTPVAFFTVGEVAQHYDDRNKASYAKQRLQKWHDMSKSEKTSEDTRLKQSGASAWLSNAPSKFPYLIAISPGDNPVVVMKKLLQGAKVLGSYEEQTYDTLKRFTYPTTALGRAAHRTAARYVELKTIMYEAIPVAIDFRAGMKAEQEGVMLDAMLNALRDLRYSEKQSKDIGEGSGENASANPHTDQAIAQPVFLLRDFDALSDMEAERWLVWTHRVLSEGLAYVVLITAAAVTPFKAKWLQTRHQNGLRAAALDGTTDFIGILLRPANGLVDNTSAEDKLREIAKLHNLRLFPASDVTSNDNDCNSDTTESNHSAEIEAILKATGNWWSDIDGICRRLWQNKLSTVTLSVERLAMIHEVCNDFVEDIETGLVELLHLNRSLQLPHKIATSSISESSFSVAFDDTNDVVKTSELLTALGTWKCLEKVAGVVPITGGSFFVGSPQQLLGQKDNAPLNCASPVDALVPFQYQMDGEQKFLDLIDQQLLFLRPKDAVEIGVIPCKPAALVSPCWIQTRPVVKKAFEKIHRNDAYFRAILDMDRFAAIVEMRREVEQYEQEVAERRKALLDMKRDFTILQFSMTPAEKAQRKAELALIDVELQAKDTYLEKLRSLQKQ</sequence>
<name>A0AAU9KRE9_9STRA</name>
<reference evidence="3" key="1">
    <citation type="submission" date="2021-11" db="EMBL/GenBank/DDBJ databases">
        <authorList>
            <person name="Islam A."/>
            <person name="Islam S."/>
            <person name="Flora M.S."/>
            <person name="Rahman M."/>
            <person name="Ziaur R.M."/>
            <person name="Epstein J.H."/>
            <person name="Hassan M."/>
            <person name="Klassen M."/>
            <person name="Woodard K."/>
            <person name="Webb A."/>
            <person name="Webby R.J."/>
            <person name="El Zowalaty M.E."/>
        </authorList>
    </citation>
    <scope>NUCLEOTIDE SEQUENCE</scope>
    <source>
        <strain evidence="3">Pbs3</strain>
    </source>
</reference>
<keyword evidence="2" id="KW-0732">Signal</keyword>
<feature type="signal peptide" evidence="2">
    <location>
        <begin position="1"/>
        <end position="20"/>
    </location>
</feature>
<feature type="chain" id="PRO_5043347589" description="Mitochondrial import inner membrane translocase subunit TIM54" evidence="2">
    <location>
        <begin position="21"/>
        <end position="628"/>
    </location>
</feature>
<dbReference type="EMBL" id="CAKKTJ010000119">
    <property type="protein sequence ID" value="CAH0474959.1"/>
    <property type="molecule type" value="Genomic_DNA"/>
</dbReference>
<comment type="caution">
    <text evidence="3">The sequence shown here is derived from an EMBL/GenBank/DDBJ whole genome shotgun (WGS) entry which is preliminary data.</text>
</comment>
<organism evidence="3 4">
    <name type="scientific">Peronospora belbahrii</name>
    <dbReference type="NCBI Taxonomy" id="622444"/>
    <lineage>
        <taxon>Eukaryota</taxon>
        <taxon>Sar</taxon>
        <taxon>Stramenopiles</taxon>
        <taxon>Oomycota</taxon>
        <taxon>Peronosporomycetes</taxon>
        <taxon>Peronosporales</taxon>
        <taxon>Peronosporaceae</taxon>
        <taxon>Peronospora</taxon>
    </lineage>
</organism>
<evidence type="ECO:0000313" key="4">
    <source>
        <dbReference type="Proteomes" id="UP001160483"/>
    </source>
</evidence>
<evidence type="ECO:0000256" key="2">
    <source>
        <dbReference type="SAM" id="SignalP"/>
    </source>
</evidence>
<feature type="coiled-coil region" evidence="1">
    <location>
        <begin position="558"/>
        <end position="585"/>
    </location>
</feature>
<dbReference type="AlphaFoldDB" id="A0AAU9KRE9"/>